<reference evidence="2 3" key="1">
    <citation type="submission" date="2016-11" db="EMBL/GenBank/DDBJ databases">
        <authorList>
            <person name="Jaros S."/>
            <person name="Januszkiewicz K."/>
            <person name="Wedrychowicz H."/>
        </authorList>
    </citation>
    <scope>NUCLEOTIDE SEQUENCE [LARGE SCALE GENOMIC DNA]</scope>
    <source>
        <strain evidence="2 3">DSM 25660</strain>
    </source>
</reference>
<dbReference type="RefSeq" id="WP_073364631.1">
    <property type="nucleotide sequence ID" value="NZ_FQVQ01000015.1"/>
</dbReference>
<gene>
    <name evidence="2" type="ORF">SAMN05444377_11532</name>
</gene>
<evidence type="ECO:0000256" key="1">
    <source>
        <dbReference type="SAM" id="Phobius"/>
    </source>
</evidence>
<evidence type="ECO:0000313" key="3">
    <source>
        <dbReference type="Proteomes" id="UP000184147"/>
    </source>
</evidence>
<dbReference type="EMBL" id="FQVQ01000015">
    <property type="protein sequence ID" value="SHF66665.1"/>
    <property type="molecule type" value="Genomic_DNA"/>
</dbReference>
<feature type="transmembrane region" description="Helical" evidence="1">
    <location>
        <begin position="53"/>
        <end position="72"/>
    </location>
</feature>
<sequence length="138" mass="15773">MNPFNLNNPPKNPSGFTAPEGYFESFSTRLQNRLEEKPPVKSISFWRKNAKTFYGMAAILVIGLGIGMLWRWEVQKEEEAHWSAIASYVSENTDLTDEHYLELIELQTTEVPVTSDTEAEALEEVLLENEALEYSITQ</sequence>
<dbReference type="OrthoDB" id="981524at2"/>
<keyword evidence="1" id="KW-0812">Transmembrane</keyword>
<keyword evidence="1" id="KW-1133">Transmembrane helix</keyword>
<keyword evidence="3" id="KW-1185">Reference proteome</keyword>
<accession>A0A1M5DIG3</accession>
<keyword evidence="1" id="KW-0472">Membrane</keyword>
<dbReference type="STRING" id="1124188.SAMN05444377_11532"/>
<proteinExistence type="predicted"/>
<protein>
    <submittedName>
        <fullName evidence="2">Uncharacterized protein</fullName>
    </submittedName>
</protein>
<dbReference type="AlphaFoldDB" id="A0A1M5DIG3"/>
<dbReference type="Proteomes" id="UP000184147">
    <property type="component" value="Unassembled WGS sequence"/>
</dbReference>
<organism evidence="2 3">
    <name type="scientific">Flavobacterium fontis</name>
    <dbReference type="NCBI Taxonomy" id="1124188"/>
    <lineage>
        <taxon>Bacteria</taxon>
        <taxon>Pseudomonadati</taxon>
        <taxon>Bacteroidota</taxon>
        <taxon>Flavobacteriia</taxon>
        <taxon>Flavobacteriales</taxon>
        <taxon>Flavobacteriaceae</taxon>
        <taxon>Flavobacterium</taxon>
    </lineage>
</organism>
<evidence type="ECO:0000313" key="2">
    <source>
        <dbReference type="EMBL" id="SHF66665.1"/>
    </source>
</evidence>
<name>A0A1M5DIG3_9FLAO</name>